<proteinExistence type="predicted"/>
<dbReference type="InterPro" id="IPR040976">
    <property type="entry name" value="Pkinase_fungal"/>
</dbReference>
<dbReference type="InterPro" id="IPR011009">
    <property type="entry name" value="Kinase-like_dom_sf"/>
</dbReference>
<sequence>MTPLLRRHPPPNHYTHRAFRQTVAKASERHKRTPGEYMVRRSPLYACMSRPMDLTTSTNQQWLVTKLKLCPKHSLSLDTTPLNGKPEWGHMEPLDDPRPAWARPQVLFLFVKDSQSPGPSELYRHRDVLAKAQHQFNVQQLTAVFVVVVGHDFVQPMRVDRAGAVLAWPENYVRDPAVLPHLFWRLSVLTDAQLGLDPTAAPVVLRGDPHCELMQSVAKRHDDADIPWEDGAAVPPMSPDEPVKPQSWRHERSWFRTMLDPVDDTEDFKRDRPLWRLSVPNDEDPDVPREFLVGSPLSYRGSKTWPIDERNTRVYVAYDLTGQRFVCLKDSWREVETEGFVLEREGEVLKKLNDAGVPFVPTLVCEADLPGQETRTPEFWSEWDGFPDKEEPTRLTHYRMVTEEICIMLSEVPDSRILVSVIHDCVVAHAAATERCGLLHGDISYNNILICPTVDRTTNTVKWRGMLMDWEFPRLAPTHKDSGTPRPHGRRSWKFTSLAYMHASDRALTVGDELESFFYVLLYTAVRHLPSNVRSPDAPKGFLDVFFSTDPSKDAPCGWGVSPSKQLALRQARILCPGPPKDDLRFFSRRLRAGEKRGPKAEPLDTAFNVLLQEYLAWCHAAYVRSDAGRAPRRNLPRTYRSPAVEGRDLDELARKMEGHEALKTLFEDALEGWPEKQDDPGTVVKSEPGEEEVPAEEFWKTMAQMGGAGLERGPRWLERRMWRRNMGGRESCRRGRGRIV</sequence>
<dbReference type="AlphaFoldDB" id="A0A5K1JUD6"/>
<feature type="region of interest" description="Disordered" evidence="1">
    <location>
        <begin position="674"/>
        <end position="695"/>
    </location>
</feature>
<organism evidence="3">
    <name type="scientific">Ganoderma boninense</name>
    <dbReference type="NCBI Taxonomy" id="34458"/>
    <lineage>
        <taxon>Eukaryota</taxon>
        <taxon>Fungi</taxon>
        <taxon>Dikarya</taxon>
        <taxon>Basidiomycota</taxon>
        <taxon>Agaricomycotina</taxon>
        <taxon>Agaricomycetes</taxon>
        <taxon>Polyporales</taxon>
        <taxon>Polyporaceae</taxon>
        <taxon>Ganoderma</taxon>
    </lineage>
</organism>
<reference evidence="3" key="1">
    <citation type="submission" date="2019-10" db="EMBL/GenBank/DDBJ databases">
        <authorList>
            <person name="Nor Muhammad N."/>
        </authorList>
    </citation>
    <scope>NUCLEOTIDE SEQUENCE</scope>
</reference>
<dbReference type="SUPFAM" id="SSF56112">
    <property type="entry name" value="Protein kinase-like (PK-like)"/>
    <property type="match status" value="1"/>
</dbReference>
<evidence type="ECO:0000313" key="3">
    <source>
        <dbReference type="EMBL" id="VWO95369.1"/>
    </source>
</evidence>
<protein>
    <submittedName>
        <fullName evidence="3">Cerato-platanin-like protein 2</fullName>
    </submittedName>
</protein>
<name>A0A5K1JUD6_9APHY</name>
<dbReference type="EMBL" id="LR724755">
    <property type="protein sequence ID" value="VWO95369.1"/>
    <property type="molecule type" value="Genomic_DNA"/>
</dbReference>
<evidence type="ECO:0000259" key="2">
    <source>
        <dbReference type="Pfam" id="PF17667"/>
    </source>
</evidence>
<accession>A0A5K1JUD6</accession>
<feature type="domain" description="Fungal-type protein kinase" evidence="2">
    <location>
        <begin position="310"/>
        <end position="524"/>
    </location>
</feature>
<evidence type="ECO:0000256" key="1">
    <source>
        <dbReference type="SAM" id="MobiDB-lite"/>
    </source>
</evidence>
<gene>
    <name evidence="3" type="primary">A0A0D5ZBN4</name>
</gene>
<dbReference type="PANTHER" id="PTHR38248:SF2">
    <property type="entry name" value="FUNK1 11"/>
    <property type="match status" value="1"/>
</dbReference>
<dbReference type="PANTHER" id="PTHR38248">
    <property type="entry name" value="FUNK1 6"/>
    <property type="match status" value="1"/>
</dbReference>
<dbReference type="Pfam" id="PF17667">
    <property type="entry name" value="Pkinase_fungal"/>
    <property type="match status" value="1"/>
</dbReference>